<evidence type="ECO:0000313" key="3">
    <source>
        <dbReference type="Proteomes" id="UP000276834"/>
    </source>
</evidence>
<feature type="non-terminal residue" evidence="2">
    <location>
        <position position="194"/>
    </location>
</feature>
<gene>
    <name evidence="2" type="ORF">DV515_00002439</name>
</gene>
<evidence type="ECO:0000256" key="1">
    <source>
        <dbReference type="SAM" id="MobiDB-lite"/>
    </source>
</evidence>
<sequence>MKISLDSEEEWQQKACTPQWKGCMGNAPPAAQSWSPAKPSPDRGGRGFEVAKDEEAGQNLLLQQGEAGCCLSKGHCFTQTPLQPRRQSCVATVPITIVQQNPAILFPAHTSQMILSDGNPGLQAMEQPGARPSVEKQCCLQEEWGWGQPVAKMNNNKWSQTSKTAREKERGHKHSWWSNSIATKEGAKGTSANL</sequence>
<evidence type="ECO:0000313" key="2">
    <source>
        <dbReference type="EMBL" id="RLW10453.1"/>
    </source>
</evidence>
<name>A0A3L8SXG9_CHLGU</name>
<accession>A0A3L8SXG9</accession>
<keyword evidence="3" id="KW-1185">Reference proteome</keyword>
<protein>
    <submittedName>
        <fullName evidence="2">Uncharacterized protein</fullName>
    </submittedName>
</protein>
<organism evidence="2 3">
    <name type="scientific">Chloebia gouldiae</name>
    <name type="common">Gouldian finch</name>
    <name type="synonym">Erythrura gouldiae</name>
    <dbReference type="NCBI Taxonomy" id="44316"/>
    <lineage>
        <taxon>Eukaryota</taxon>
        <taxon>Metazoa</taxon>
        <taxon>Chordata</taxon>
        <taxon>Craniata</taxon>
        <taxon>Vertebrata</taxon>
        <taxon>Euteleostomi</taxon>
        <taxon>Archelosauria</taxon>
        <taxon>Archosauria</taxon>
        <taxon>Dinosauria</taxon>
        <taxon>Saurischia</taxon>
        <taxon>Theropoda</taxon>
        <taxon>Coelurosauria</taxon>
        <taxon>Aves</taxon>
        <taxon>Neognathae</taxon>
        <taxon>Neoaves</taxon>
        <taxon>Telluraves</taxon>
        <taxon>Australaves</taxon>
        <taxon>Passeriformes</taxon>
        <taxon>Passeroidea</taxon>
        <taxon>Passeridae</taxon>
        <taxon>Chloebia</taxon>
    </lineage>
</organism>
<comment type="caution">
    <text evidence="2">The sequence shown here is derived from an EMBL/GenBank/DDBJ whole genome shotgun (WGS) entry which is preliminary data.</text>
</comment>
<dbReference type="EMBL" id="QUSF01000004">
    <property type="protein sequence ID" value="RLW10453.1"/>
    <property type="molecule type" value="Genomic_DNA"/>
</dbReference>
<proteinExistence type="predicted"/>
<feature type="region of interest" description="Disordered" evidence="1">
    <location>
        <begin position="159"/>
        <end position="194"/>
    </location>
</feature>
<dbReference type="AlphaFoldDB" id="A0A3L8SXG9"/>
<dbReference type="Proteomes" id="UP000276834">
    <property type="component" value="Unassembled WGS sequence"/>
</dbReference>
<reference evidence="2 3" key="1">
    <citation type="journal article" date="2018" name="Proc. R. Soc. B">
        <title>A non-coding region near Follistatin controls head colour polymorphism in the Gouldian finch.</title>
        <authorList>
            <person name="Toomey M.B."/>
            <person name="Marques C.I."/>
            <person name="Andrade P."/>
            <person name="Araujo P.M."/>
            <person name="Sabatino S."/>
            <person name="Gazda M.A."/>
            <person name="Afonso S."/>
            <person name="Lopes R.J."/>
            <person name="Corbo J.C."/>
            <person name="Carneiro M."/>
        </authorList>
    </citation>
    <scope>NUCLEOTIDE SEQUENCE [LARGE SCALE GENOMIC DNA]</scope>
    <source>
        <strain evidence="2">Red01</strain>
        <tissue evidence="2">Muscle</tissue>
    </source>
</reference>
<feature type="region of interest" description="Disordered" evidence="1">
    <location>
        <begin position="22"/>
        <end position="48"/>
    </location>
</feature>